<accession>A0A2T7Q151</accession>
<evidence type="ECO:0000259" key="16">
    <source>
        <dbReference type="PROSITE" id="PS50095"/>
    </source>
</evidence>
<keyword evidence="4" id="KW-1003">Cell membrane</keyword>
<feature type="compositionally biased region" description="Polar residues" evidence="14">
    <location>
        <begin position="1478"/>
        <end position="1500"/>
    </location>
</feature>
<gene>
    <name evidence="19" type="ORF">C0Q70_02035</name>
</gene>
<dbReference type="InterPro" id="IPR046791">
    <property type="entry name" value="Polycystin_dom"/>
</dbReference>
<dbReference type="PROSITE" id="PS50221">
    <property type="entry name" value="GAIN_B"/>
    <property type="match status" value="1"/>
</dbReference>
<dbReference type="PROSITE" id="PS50095">
    <property type="entry name" value="PLAT"/>
    <property type="match status" value="1"/>
</dbReference>
<organism evidence="19 20">
    <name type="scientific">Pomacea canaliculata</name>
    <name type="common">Golden apple snail</name>
    <dbReference type="NCBI Taxonomy" id="400727"/>
    <lineage>
        <taxon>Eukaryota</taxon>
        <taxon>Metazoa</taxon>
        <taxon>Spiralia</taxon>
        <taxon>Lophotrochozoa</taxon>
        <taxon>Mollusca</taxon>
        <taxon>Gastropoda</taxon>
        <taxon>Caenogastropoda</taxon>
        <taxon>Architaenioglossa</taxon>
        <taxon>Ampullarioidea</taxon>
        <taxon>Ampullariidae</taxon>
        <taxon>Pomacea</taxon>
    </lineage>
</organism>
<feature type="transmembrane region" description="Helical" evidence="15">
    <location>
        <begin position="1290"/>
        <end position="1309"/>
    </location>
</feature>
<evidence type="ECO:0000256" key="6">
    <source>
        <dbReference type="ARBA" id="ARBA00022737"/>
    </source>
</evidence>
<evidence type="ECO:0000256" key="5">
    <source>
        <dbReference type="ARBA" id="ARBA00022692"/>
    </source>
</evidence>
<evidence type="ECO:0000259" key="18">
    <source>
        <dbReference type="PROSITE" id="PS51111"/>
    </source>
</evidence>
<feature type="domain" description="PLAT" evidence="16">
    <location>
        <begin position="1127"/>
        <end position="1242"/>
    </location>
</feature>
<dbReference type="Gene3D" id="2.60.60.20">
    <property type="entry name" value="PLAT/LH2 domain"/>
    <property type="match status" value="1"/>
</dbReference>
<dbReference type="Pfam" id="PF20519">
    <property type="entry name" value="Polycystin_dom"/>
    <property type="match status" value="1"/>
</dbReference>
<dbReference type="Pfam" id="PF02010">
    <property type="entry name" value="REJ"/>
    <property type="match status" value="1"/>
</dbReference>
<evidence type="ECO:0000256" key="2">
    <source>
        <dbReference type="ARBA" id="ARBA00004651"/>
    </source>
</evidence>
<dbReference type="InterPro" id="IPR003915">
    <property type="entry name" value="PKD_2"/>
</dbReference>
<feature type="region of interest" description="Disordered" evidence="14">
    <location>
        <begin position="1471"/>
        <end position="1507"/>
    </location>
</feature>
<evidence type="ECO:0000256" key="11">
    <source>
        <dbReference type="ARBA" id="ARBA00023180"/>
    </source>
</evidence>
<feature type="transmembrane region" description="Helical" evidence="15">
    <location>
        <begin position="1674"/>
        <end position="1697"/>
    </location>
</feature>
<keyword evidence="20" id="KW-1185">Reference proteome</keyword>
<keyword evidence="10" id="KW-1015">Disulfide bond</keyword>
<feature type="compositionally biased region" description="Polar residues" evidence="14">
    <location>
        <begin position="2386"/>
        <end position="2398"/>
    </location>
</feature>
<proteinExistence type="inferred from homology"/>
<dbReference type="SUPFAM" id="SSF49299">
    <property type="entry name" value="PKD domain"/>
    <property type="match status" value="1"/>
</dbReference>
<evidence type="ECO:0000256" key="10">
    <source>
        <dbReference type="ARBA" id="ARBA00023157"/>
    </source>
</evidence>
<dbReference type="Pfam" id="PF01477">
    <property type="entry name" value="PLAT"/>
    <property type="match status" value="1"/>
</dbReference>
<dbReference type="PANTHER" id="PTHR46730">
    <property type="entry name" value="POLYCYSTIN-1"/>
    <property type="match status" value="1"/>
</dbReference>
<comment type="caution">
    <text evidence="19">The sequence shown here is derived from an EMBL/GenBank/DDBJ whole genome shotgun (WGS) entry which is preliminary data.</text>
</comment>
<dbReference type="Proteomes" id="UP000245119">
    <property type="component" value="Linkage Group LG1"/>
</dbReference>
<feature type="compositionally biased region" description="Polar residues" evidence="14">
    <location>
        <begin position="2407"/>
        <end position="2426"/>
    </location>
</feature>
<feature type="transmembrane region" description="Helical" evidence="15">
    <location>
        <begin position="1085"/>
        <end position="1107"/>
    </location>
</feature>
<evidence type="ECO:0000259" key="17">
    <source>
        <dbReference type="PROSITE" id="PS50221"/>
    </source>
</evidence>
<keyword evidence="11" id="KW-0325">Glycoprotein</keyword>
<dbReference type="InterPro" id="IPR014010">
    <property type="entry name" value="REJ_dom"/>
</dbReference>
<dbReference type="CDD" id="cd00146">
    <property type="entry name" value="PKD"/>
    <property type="match status" value="1"/>
</dbReference>
<feature type="transmembrane region" description="Helical" evidence="15">
    <location>
        <begin position="2110"/>
        <end position="2134"/>
    </location>
</feature>
<feature type="region of interest" description="Disordered" evidence="14">
    <location>
        <begin position="1563"/>
        <end position="1592"/>
    </location>
</feature>
<feature type="transmembrane region" description="Helical" evidence="15">
    <location>
        <begin position="2067"/>
        <end position="2090"/>
    </location>
</feature>
<dbReference type="SMART" id="SM00308">
    <property type="entry name" value="LH2"/>
    <property type="match status" value="1"/>
</dbReference>
<evidence type="ECO:0000256" key="9">
    <source>
        <dbReference type="ARBA" id="ARBA00023136"/>
    </source>
</evidence>
<dbReference type="PANTHER" id="PTHR46730:SF1">
    <property type="entry name" value="PLAT DOMAIN-CONTAINING PROTEIN"/>
    <property type="match status" value="1"/>
</dbReference>
<dbReference type="SMART" id="SM00089">
    <property type="entry name" value="PKD"/>
    <property type="match status" value="2"/>
</dbReference>
<evidence type="ECO:0000256" key="12">
    <source>
        <dbReference type="ARBA" id="ARBA00023273"/>
    </source>
</evidence>
<feature type="transmembrane region" description="Helical" evidence="15">
    <location>
        <begin position="1798"/>
        <end position="1821"/>
    </location>
</feature>
<dbReference type="InterPro" id="IPR046338">
    <property type="entry name" value="GAIN_dom_sf"/>
</dbReference>
<dbReference type="EMBL" id="PZQS01000001">
    <property type="protein sequence ID" value="PVD39405.1"/>
    <property type="molecule type" value="Genomic_DNA"/>
</dbReference>
<dbReference type="InterPro" id="IPR002859">
    <property type="entry name" value="PKD/REJ-like"/>
</dbReference>
<keyword evidence="12" id="KW-0966">Cell projection</keyword>
<dbReference type="Gene3D" id="1.10.287.70">
    <property type="match status" value="1"/>
</dbReference>
<feature type="domain" description="GAIN-B" evidence="17">
    <location>
        <begin position="904"/>
        <end position="1071"/>
    </location>
</feature>
<evidence type="ECO:0000313" key="20">
    <source>
        <dbReference type="Proteomes" id="UP000245119"/>
    </source>
</evidence>
<evidence type="ECO:0000313" key="19">
    <source>
        <dbReference type="EMBL" id="PVD39405.1"/>
    </source>
</evidence>
<dbReference type="InterPro" id="IPR013122">
    <property type="entry name" value="PKD1_2_channel"/>
</dbReference>
<keyword evidence="9 15" id="KW-0472">Membrane</keyword>
<keyword evidence="7 15" id="KW-1133">Transmembrane helix</keyword>
<evidence type="ECO:0000256" key="13">
    <source>
        <dbReference type="PROSITE-ProRule" id="PRU00152"/>
    </source>
</evidence>
<dbReference type="SMART" id="SM00303">
    <property type="entry name" value="GPS"/>
    <property type="match status" value="1"/>
</dbReference>
<feature type="transmembrane region" description="Helical" evidence="15">
    <location>
        <begin position="1709"/>
        <end position="1738"/>
    </location>
</feature>
<evidence type="ECO:0000256" key="7">
    <source>
        <dbReference type="ARBA" id="ARBA00022989"/>
    </source>
</evidence>
<dbReference type="GO" id="GO:0005509">
    <property type="term" value="F:calcium ion binding"/>
    <property type="evidence" value="ECO:0007669"/>
    <property type="project" value="InterPro"/>
</dbReference>
<dbReference type="PRINTS" id="PR01433">
    <property type="entry name" value="POLYCYSTIN2"/>
</dbReference>
<dbReference type="GO" id="GO:0005261">
    <property type="term" value="F:monoatomic cation channel activity"/>
    <property type="evidence" value="ECO:0007669"/>
    <property type="project" value="TreeGrafter"/>
</dbReference>
<feature type="compositionally biased region" description="Polar residues" evidence="14">
    <location>
        <begin position="1535"/>
        <end position="1550"/>
    </location>
</feature>
<keyword evidence="8" id="KW-0969">Cilium</keyword>
<comment type="caution">
    <text evidence="13">Lacks conserved residue(s) required for the propagation of feature annotation.</text>
</comment>
<dbReference type="SUPFAM" id="SSF49723">
    <property type="entry name" value="Lipase/lipooxygenase domain (PLAT/LH2 domain)"/>
    <property type="match status" value="1"/>
</dbReference>
<evidence type="ECO:0000256" key="14">
    <source>
        <dbReference type="SAM" id="MobiDB-lite"/>
    </source>
</evidence>
<dbReference type="GO" id="GO:0005886">
    <property type="term" value="C:plasma membrane"/>
    <property type="evidence" value="ECO:0007669"/>
    <property type="project" value="UniProtKB-SubCell"/>
</dbReference>
<comment type="similarity">
    <text evidence="3">Belongs to the polycystin family.</text>
</comment>
<feature type="transmembrane region" description="Helical" evidence="15">
    <location>
        <begin position="1329"/>
        <end position="1350"/>
    </location>
</feature>
<sequence length="2484" mass="275207">MTQIRSLVVQVPVTQVEVINCSDVEEAGIPISLRGVAQGSSVTFSWLVQEQLVNISSSRANWTLVFPSAGFYLVTLVAQNAVSQSVTTCQKHVQARITSITVSILHPPADYIFTNQNVTFMVHGDHLQEAQYNWVVAGYPSITTSEPSLMMSFTSAKQFSLEVIAHNAISQKTDVVTFTVKELQCDLPVVSPVGSSSRTVLRSASVRFEVYIERKAAPMETSEPTLILPANRLPTSSDQFCLRFVMGYKNTPVDEQVHYNLTVLSTPLKALILGGGHRIVQGIQSVCLDASISFNPDNPTSSSGMLYSWSCTEISAAGGCFQPLTTSTSKYCVSSFINGIYNISLTVSMGTHVPDSTFQILDVSTSSPGVLEAGILCVSCSASGHYRISSSQHTALSAQCVNCTCPLKYSWTVYEDQSTNAIFLGNKDTSTGTQAANLVVLRNTVLKDGHSYTFTVITECQDGSRSPGCASITLLPNLPPSGGSCTVTPSSISPLDAVIVACSGWVDQDDLEAILLYEMKVEHDVDSYLLYYGTHETETVYMAPWPGSGNNASQLVVSVIDQDGASAEALRTWITFKATATGSMNESQHLLSSASAMLPTLMKQGDPIPLLQYSLALTQLLNSASQSHGNSSEEIQAQTLARMAIVLCLTSSVPVSTVQQALQLAYGLNLLTEFSNGYQSSRYSALILRSLQNIVDVLQSNVQPGLDRDDFAFESIHAAVYHLISTVNYNQDRPSSSSLPSLTDSFPGFLDLSSEFVTIMQSLDTSDTQLDETHRMKIVTDSFGLAKSVTVVVLRSMVLDESSIKLKLGDVQVVGSRSTVLEVIIMLKDNPFTWGYWNDLSITTSVPSLSFSYGNGSDLRVRDLSTDIKIIMSEKGAKNFSITNNSIVNSEIYDPMSGLQFQTWTLEADTSKKLVFNVERGESGVTAFFMQVRIQSWGSTTNISSKPSVKAFLGAGFEASLDKHTEFKEITESHMSPGVDHRHYTFFVSERDFDSSKEYSITLVNPDVETAINVSSAMYFVSCQYFDEANSKWATSGCSVSSESIPIATVCNCNHLTVFGGSSLVPISSINFSDLAKLQLGLNPVALTAVSVILLLYIALVIGCRYLDHADLRRISMVPLCGKDGLFKYYITVTTGRQIGAGTTAHVGIKLYGKLGKSEARHLTKASAFQRNSRDDFLIATDKELGSLHKVRLWHDNAGTSPSWYVVQVHVHDLQRDRRYVFPAHTWLSLEEETGKLQKEIQAADPEELHSFSHVFRTSLSNSWAERHMWLSVVERPDHSRFTRVQRASCCVALLYFYMFVSAVWYGLLKDQKEAALPFSWQVFGWEDLIIALVSVTITFPIGLGLIFIFKKSKLQPGIFQHVQRPQSAQTLEIEAMCDMSLYGGSLRTGTPNEDWMSYFERESTAESIPVGYFFAVCLFHNLSIVISSLIVVIPVYPATVSLGGMFQRTHDLMWNQENILKSWPEKLPSFAEEENSPKASTSSAKNISQKPSSSAQRQSEAAMDSDEEFMQRLDEIDRDLQKSSVKSKPVKRGSQISSTSGSRKNSTQTCVEDLFDSGDEWTYEDVEPSVKKKGSTDSRSSTQQEHPGMDRKASLTSLLWLRAASMHLPTTSGANTRDGSFFHRDSTFIHRDSIMHSFLTAGKSRTTLSAMLKHHMQVLNGNSEDEGCRLPSFCVYVGYAICVVISVISIIMVLLYGYNFGPATAAKWLVSVLITFLVSAFVLEPLKVVALALYAAVVTKDAEKDMEADAIDIQPRVEANEQIKEVKFRPIGGFALLQAQEEGKKVRQMRRMLRQATAYLLLISALLATAYLYFGSALYLHGNHIRNTIVHPSDAAESLYDVKTTDLFWDWACQVLTPVLHRQEVALNEESPVLLGPARLRQIRSTLVDCLRNASHKCVGQLTFSEDMASYAINWDSVGNASWIHSSAEQLRTWPKFGHDLLYPGGGYVQELGTTFNQTLNMLQSLRNCNWLDRRSRALFIEWTAYSPANDLTSCVTLLLEFPISGGVLASHSITTQRLSVFFWERFDPLYVCQVLLLLSGLYLLSYSVITAIQQRWKYFCSLGNWMELLCTLMCLTSIGLYVACVVIATDTFQGFFSNPSSFTNFERIVHLHEVLHCVHAFLLFLLFLKLAVQVRFIRPLHVHVLTLSTASGRLAAASFIFLLLFLIYAQSGYLFFGSIVQGYRSFQSTLLTLFGIIRGSIDFSACLEYGPVFSHFFFYSFYAFVYGLFIALVIAILQDSYKMTRSQMYFKSSLEPQDYEMIEFMLRRFKLWAGFTKPKPAFRRVKFEGLPSLPSRSSSSAALSWRPVSQMSRELSCATPDLASGTDALDNLLPRWEKFLTLFEVVESLEKQEQLQVGKVQAAVNRWCNQHKQKFKKDGGGSDGQNVKSSSRSGTKSDLPKPTAVPQTDGTIQKDNALSGNSPKTLGRDEEASHKPPFVSQVPSISLASRLRPKLSITVREPPNLSVDTSVNDITKKKAWDN</sequence>
<dbReference type="GO" id="GO:0006816">
    <property type="term" value="P:calcium ion transport"/>
    <property type="evidence" value="ECO:0007669"/>
    <property type="project" value="TreeGrafter"/>
</dbReference>
<evidence type="ECO:0008006" key="21">
    <source>
        <dbReference type="Google" id="ProtNLM"/>
    </source>
</evidence>
<protein>
    <recommendedName>
        <fullName evidence="21">PLAT domain-containing protein</fullName>
    </recommendedName>
</protein>
<dbReference type="InterPro" id="IPR000601">
    <property type="entry name" value="PKD_dom"/>
</dbReference>
<dbReference type="InterPro" id="IPR057244">
    <property type="entry name" value="GAIN_B"/>
</dbReference>
<dbReference type="InterPro" id="IPR022409">
    <property type="entry name" value="PKD/Chitinase_dom"/>
</dbReference>
<dbReference type="Pfam" id="PF08016">
    <property type="entry name" value="PKD_channel"/>
    <property type="match status" value="1"/>
</dbReference>
<dbReference type="Gene3D" id="2.60.220.50">
    <property type="match status" value="1"/>
</dbReference>
<feature type="transmembrane region" description="Helical" evidence="15">
    <location>
        <begin position="2218"/>
        <end position="2239"/>
    </location>
</feature>
<evidence type="ECO:0000256" key="15">
    <source>
        <dbReference type="SAM" id="Phobius"/>
    </source>
</evidence>
<dbReference type="Pfam" id="PF01825">
    <property type="entry name" value="GPS"/>
    <property type="match status" value="1"/>
</dbReference>
<dbReference type="Pfam" id="PF00801">
    <property type="entry name" value="PKD"/>
    <property type="match status" value="1"/>
</dbReference>
<dbReference type="PROSITE" id="PS51111">
    <property type="entry name" value="REJ"/>
    <property type="match status" value="1"/>
</dbReference>
<dbReference type="InterPro" id="IPR001024">
    <property type="entry name" value="PLAT/LH2_dom"/>
</dbReference>
<feature type="region of interest" description="Disordered" evidence="14">
    <location>
        <begin position="1519"/>
        <end position="1550"/>
    </location>
</feature>
<evidence type="ECO:0000256" key="1">
    <source>
        <dbReference type="ARBA" id="ARBA00004138"/>
    </source>
</evidence>
<keyword evidence="6" id="KW-0677">Repeat</keyword>
<feature type="domain" description="REJ" evidence="18">
    <location>
        <begin position="338"/>
        <end position="654"/>
    </location>
</feature>
<feature type="transmembrane region" description="Helical" evidence="15">
    <location>
        <begin position="2036"/>
        <end position="2055"/>
    </location>
</feature>
<evidence type="ECO:0000256" key="3">
    <source>
        <dbReference type="ARBA" id="ARBA00007200"/>
    </source>
</evidence>
<feature type="region of interest" description="Disordered" evidence="14">
    <location>
        <begin position="2375"/>
        <end position="2444"/>
    </location>
</feature>
<dbReference type="GO" id="GO:0005929">
    <property type="term" value="C:cilium"/>
    <property type="evidence" value="ECO:0007669"/>
    <property type="project" value="UniProtKB-SubCell"/>
</dbReference>
<name>A0A2T7Q151_POMCA</name>
<reference evidence="19 20" key="1">
    <citation type="submission" date="2018-04" db="EMBL/GenBank/DDBJ databases">
        <title>The genome of golden apple snail Pomacea canaliculata provides insight into stress tolerance and invasive adaptation.</title>
        <authorList>
            <person name="Liu C."/>
            <person name="Liu B."/>
            <person name="Ren Y."/>
            <person name="Zhang Y."/>
            <person name="Wang H."/>
            <person name="Li S."/>
            <person name="Jiang F."/>
            <person name="Yin L."/>
            <person name="Zhang G."/>
            <person name="Qian W."/>
            <person name="Fan W."/>
        </authorList>
    </citation>
    <scope>NUCLEOTIDE SEQUENCE [LARGE SCALE GENOMIC DNA]</scope>
    <source>
        <strain evidence="19">SZHN2017</strain>
        <tissue evidence="19">Muscle</tissue>
    </source>
</reference>
<evidence type="ECO:0000256" key="8">
    <source>
        <dbReference type="ARBA" id="ARBA00023069"/>
    </source>
</evidence>
<dbReference type="InterPro" id="IPR035986">
    <property type="entry name" value="PKD_dom_sf"/>
</dbReference>
<dbReference type="InterPro" id="IPR000203">
    <property type="entry name" value="GPS"/>
</dbReference>
<keyword evidence="5 15" id="KW-0812">Transmembrane</keyword>
<dbReference type="InterPro" id="IPR036392">
    <property type="entry name" value="PLAT/LH2_dom_sf"/>
</dbReference>
<evidence type="ECO:0000256" key="4">
    <source>
        <dbReference type="ARBA" id="ARBA00022475"/>
    </source>
</evidence>
<dbReference type="OrthoDB" id="6022660at2759"/>
<dbReference type="STRING" id="400727.A0A2T7Q151"/>
<comment type="subcellular location">
    <subcellularLocation>
        <location evidence="2">Cell membrane</location>
        <topology evidence="2">Multi-pass membrane protein</topology>
    </subcellularLocation>
    <subcellularLocation>
        <location evidence="1">Cell projection</location>
        <location evidence="1">Cilium</location>
    </subcellularLocation>
</comment>